<feature type="compositionally biased region" description="Low complexity" evidence="1">
    <location>
        <begin position="12"/>
        <end position="21"/>
    </location>
</feature>
<proteinExistence type="predicted"/>
<sequence>MAGYSYEPPSFSLGLDLGLDSEPQIAPDDHPTQTPAPNDQDFGPEVMDSDPETRPEPPRILKRLRRGPTTTKTPPSRAVDDDIEDFSSEDDFLRGNDAHPPSQYQSMCSSSKIPLHGCGVVTTQSSSQLKARKRKQFSDTSASASLETSHNDLMFPKLTLSPLRRFQLIDSDSDEPPSCDNVSKEVREIGPSSIKRRCDPDHSATLSEQKRKVSANMNQNEDLWEGFCPTKSFGISTPAFDEFCEEYFQSLKDKNVTQRLSDVCVSNNEGHQGNTTNSQNDEQVWDSDDPLPPAHHYFFHHDPRIQKLVRNRLSNFSPLGVINNRKYEQPNSSAIDYMRQFNNEGASKRQATQKLNVGKSSTRGRNKSKISNTKEVLLASGGWMDPKTTYLSSRGEASKQNATQKINVKNRSTKGRNKSKKSNAEEVLHAPGSWVEPKSHASTPKDAGKRRVHANGQSAGHWFTNSEGRKVYVTRGGQELTGQSAYRQYRKESGAGSRKSKKKTNTKKRKG</sequence>
<feature type="region of interest" description="Disordered" evidence="1">
    <location>
        <begin position="267"/>
        <end position="287"/>
    </location>
</feature>
<gene>
    <name evidence="2" type="ORF">FSB_LOCUS11175</name>
</gene>
<feature type="compositionally biased region" description="Polar residues" evidence="1">
    <location>
        <begin position="344"/>
        <end position="361"/>
    </location>
</feature>
<organism evidence="2">
    <name type="scientific">Fagus sylvatica</name>
    <name type="common">Beechnut</name>
    <dbReference type="NCBI Taxonomy" id="28930"/>
    <lineage>
        <taxon>Eukaryota</taxon>
        <taxon>Viridiplantae</taxon>
        <taxon>Streptophyta</taxon>
        <taxon>Embryophyta</taxon>
        <taxon>Tracheophyta</taxon>
        <taxon>Spermatophyta</taxon>
        <taxon>Magnoliopsida</taxon>
        <taxon>eudicotyledons</taxon>
        <taxon>Gunneridae</taxon>
        <taxon>Pentapetalae</taxon>
        <taxon>rosids</taxon>
        <taxon>fabids</taxon>
        <taxon>Fagales</taxon>
        <taxon>Fagaceae</taxon>
        <taxon>Fagus</taxon>
    </lineage>
</organism>
<feature type="compositionally biased region" description="Basic residues" evidence="1">
    <location>
        <begin position="411"/>
        <end position="421"/>
    </location>
</feature>
<name>A0A2N9F813_FAGSY</name>
<evidence type="ECO:0000256" key="1">
    <source>
        <dbReference type="SAM" id="MobiDB-lite"/>
    </source>
</evidence>
<dbReference type="EMBL" id="OIVN01000635">
    <property type="protein sequence ID" value="SPC83293.1"/>
    <property type="molecule type" value="Genomic_DNA"/>
</dbReference>
<accession>A0A2N9F813</accession>
<protein>
    <submittedName>
        <fullName evidence="2">Uncharacterized protein</fullName>
    </submittedName>
</protein>
<feature type="compositionally biased region" description="Polar residues" evidence="1">
    <location>
        <begin position="455"/>
        <end position="466"/>
    </location>
</feature>
<feature type="compositionally biased region" description="Polar residues" evidence="1">
    <location>
        <begin position="102"/>
        <end position="111"/>
    </location>
</feature>
<reference evidence="2" key="1">
    <citation type="submission" date="2018-02" db="EMBL/GenBank/DDBJ databases">
        <authorList>
            <person name="Cohen D.B."/>
            <person name="Kent A.D."/>
        </authorList>
    </citation>
    <scope>NUCLEOTIDE SEQUENCE</scope>
</reference>
<dbReference type="AlphaFoldDB" id="A0A2N9F813"/>
<dbReference type="PANTHER" id="PTHR38371:SF1">
    <property type="entry name" value="RHO GTPASE-ACTIVATING PROTEIN"/>
    <property type="match status" value="1"/>
</dbReference>
<feature type="compositionally biased region" description="Polar residues" evidence="1">
    <location>
        <begin position="398"/>
        <end position="410"/>
    </location>
</feature>
<feature type="compositionally biased region" description="Acidic residues" evidence="1">
    <location>
        <begin position="81"/>
        <end position="90"/>
    </location>
</feature>
<feature type="region of interest" description="Disordered" evidence="1">
    <location>
        <begin position="125"/>
        <end position="146"/>
    </location>
</feature>
<feature type="region of interest" description="Disordered" evidence="1">
    <location>
        <begin position="1"/>
        <end position="111"/>
    </location>
</feature>
<dbReference type="PANTHER" id="PTHR38371">
    <property type="entry name" value="RHO GTPASE-ACTIVATING PROTEIN"/>
    <property type="match status" value="1"/>
</dbReference>
<feature type="region of interest" description="Disordered" evidence="1">
    <location>
        <begin position="344"/>
        <end position="373"/>
    </location>
</feature>
<feature type="region of interest" description="Disordered" evidence="1">
    <location>
        <begin position="389"/>
        <end position="511"/>
    </location>
</feature>
<evidence type="ECO:0000313" key="2">
    <source>
        <dbReference type="EMBL" id="SPC83293.1"/>
    </source>
</evidence>
<feature type="compositionally biased region" description="Basic residues" evidence="1">
    <location>
        <begin position="498"/>
        <end position="511"/>
    </location>
</feature>
<feature type="compositionally biased region" description="Polar residues" evidence="1">
    <location>
        <begin position="267"/>
        <end position="282"/>
    </location>
</feature>